<sequence length="53" mass="6044">MSGGWFKKVAQYIYCVASNCFSGKVLLNITMADPSMINITKTNEFWKYNNGEE</sequence>
<protein>
    <submittedName>
        <fullName evidence="1">Uncharacterized protein</fullName>
    </submittedName>
</protein>
<dbReference type="Proteomes" id="UP000294419">
    <property type="component" value="Chromosome"/>
</dbReference>
<dbReference type="EMBL" id="CP037954">
    <property type="protein sequence ID" value="QBO57905.1"/>
    <property type="molecule type" value="Genomic_DNA"/>
</dbReference>
<name>A0A4P6ZEJ8_9FLAO</name>
<evidence type="ECO:0000313" key="1">
    <source>
        <dbReference type="EMBL" id="QBO57905.1"/>
    </source>
</evidence>
<accession>A0A4P6ZEJ8</accession>
<proteinExistence type="predicted"/>
<reference evidence="1 2" key="1">
    <citation type="submission" date="2019-03" db="EMBL/GenBank/DDBJ databases">
        <authorList>
            <person name="Kim H."/>
            <person name="Yu S.-M."/>
        </authorList>
    </citation>
    <scope>NUCLEOTIDE SEQUENCE [LARGE SCALE GENOMIC DNA]</scope>
    <source>
        <strain evidence="1 2">NBC122</strain>
    </source>
</reference>
<keyword evidence="2" id="KW-1185">Reference proteome</keyword>
<gene>
    <name evidence="1" type="ORF">NBC122_01077</name>
</gene>
<dbReference type="AlphaFoldDB" id="A0A4P6ZEJ8"/>
<organism evidence="1 2">
    <name type="scientific">Chryseobacterium salivictor</name>
    <dbReference type="NCBI Taxonomy" id="2547600"/>
    <lineage>
        <taxon>Bacteria</taxon>
        <taxon>Pseudomonadati</taxon>
        <taxon>Bacteroidota</taxon>
        <taxon>Flavobacteriia</taxon>
        <taxon>Flavobacteriales</taxon>
        <taxon>Weeksellaceae</taxon>
        <taxon>Chryseobacterium group</taxon>
        <taxon>Chryseobacterium</taxon>
    </lineage>
</organism>
<dbReference type="KEGG" id="csal:NBC122_01077"/>
<evidence type="ECO:0000313" key="2">
    <source>
        <dbReference type="Proteomes" id="UP000294419"/>
    </source>
</evidence>